<dbReference type="PROSITE" id="PS00163">
    <property type="entry name" value="FUMARATE_LYASES"/>
    <property type="match status" value="1"/>
</dbReference>
<evidence type="ECO:0000256" key="3">
    <source>
        <dbReference type="ARBA" id="ARBA00023239"/>
    </source>
</evidence>
<dbReference type="NCBIfam" id="NF008909">
    <property type="entry name" value="PRK12273.1"/>
    <property type="match status" value="1"/>
</dbReference>
<name>A0AAD7Y128_9FUNG</name>
<dbReference type="GO" id="GO:0006106">
    <property type="term" value="P:fumarate metabolic process"/>
    <property type="evidence" value="ECO:0007669"/>
    <property type="project" value="InterPro"/>
</dbReference>
<dbReference type="Gene3D" id="1.10.40.30">
    <property type="entry name" value="Fumarase/aspartase (C-terminal domain)"/>
    <property type="match status" value="1"/>
</dbReference>
<evidence type="ECO:0000259" key="6">
    <source>
        <dbReference type="Pfam" id="PF10415"/>
    </source>
</evidence>
<dbReference type="InterPro" id="IPR000362">
    <property type="entry name" value="Fumarate_lyase_fam"/>
</dbReference>
<dbReference type="Gene3D" id="1.10.275.10">
    <property type="entry name" value="Fumarase/aspartase (N-terminal domain)"/>
    <property type="match status" value="1"/>
</dbReference>
<comment type="similarity">
    <text evidence="1">Belongs to the class-II fumarase/aspartase family. Fumarase subfamily.</text>
</comment>
<evidence type="ECO:0000313" key="7">
    <source>
        <dbReference type="EMBL" id="KAJ8662210.1"/>
    </source>
</evidence>
<dbReference type="AlphaFoldDB" id="A0AAD7Y128"/>
<protein>
    <recommendedName>
        <fullName evidence="2">fumarate hydratase</fullName>
        <ecNumber evidence="2">4.2.1.2</ecNumber>
    </recommendedName>
</protein>
<dbReference type="SUPFAM" id="SSF48557">
    <property type="entry name" value="L-aspartase-like"/>
    <property type="match status" value="1"/>
</dbReference>
<dbReference type="InterPro" id="IPR022761">
    <property type="entry name" value="Fumarate_lyase_N"/>
</dbReference>
<dbReference type="GO" id="GO:0006099">
    <property type="term" value="P:tricarboxylic acid cycle"/>
    <property type="evidence" value="ECO:0007669"/>
    <property type="project" value="InterPro"/>
</dbReference>
<dbReference type="PRINTS" id="PR00149">
    <property type="entry name" value="FUMRATELYASE"/>
</dbReference>
<dbReference type="GO" id="GO:0006108">
    <property type="term" value="P:malate metabolic process"/>
    <property type="evidence" value="ECO:0007669"/>
    <property type="project" value="TreeGrafter"/>
</dbReference>
<comment type="caution">
    <text evidence="7">The sequence shown here is derived from an EMBL/GenBank/DDBJ whole genome shotgun (WGS) entry which is preliminary data.</text>
</comment>
<dbReference type="InterPro" id="IPR018951">
    <property type="entry name" value="Fumarase_C_C"/>
</dbReference>
<dbReference type="CDD" id="cd01362">
    <property type="entry name" value="Fumarase_classII"/>
    <property type="match status" value="1"/>
</dbReference>
<dbReference type="InterPro" id="IPR008948">
    <property type="entry name" value="L-Aspartase-like"/>
</dbReference>
<dbReference type="PANTHER" id="PTHR11444:SF1">
    <property type="entry name" value="FUMARATE HYDRATASE, MITOCHONDRIAL"/>
    <property type="match status" value="1"/>
</dbReference>
<dbReference type="EC" id="4.2.1.2" evidence="2"/>
<dbReference type="PANTHER" id="PTHR11444">
    <property type="entry name" value="ASPARTATEAMMONIA/ARGININOSUCCINATE/ADENYLOSUCCINATE LYASE"/>
    <property type="match status" value="1"/>
</dbReference>
<dbReference type="Pfam" id="PF10415">
    <property type="entry name" value="FumaraseC_C"/>
    <property type="match status" value="1"/>
</dbReference>
<keyword evidence="8" id="KW-1185">Reference proteome</keyword>
<organism evidence="7 8">
    <name type="scientific">Lichtheimia ornata</name>
    <dbReference type="NCBI Taxonomy" id="688661"/>
    <lineage>
        <taxon>Eukaryota</taxon>
        <taxon>Fungi</taxon>
        <taxon>Fungi incertae sedis</taxon>
        <taxon>Mucoromycota</taxon>
        <taxon>Mucoromycotina</taxon>
        <taxon>Mucoromycetes</taxon>
        <taxon>Mucorales</taxon>
        <taxon>Lichtheimiaceae</taxon>
        <taxon>Lichtheimia</taxon>
    </lineage>
</organism>
<dbReference type="InterPro" id="IPR020557">
    <property type="entry name" value="Fumarate_lyase_CS"/>
</dbReference>
<dbReference type="FunFam" id="1.10.275.10:FF:000001">
    <property type="entry name" value="Fumarate hydratase, mitochondrial"/>
    <property type="match status" value="1"/>
</dbReference>
<accession>A0AAD7Y128</accession>
<evidence type="ECO:0000256" key="2">
    <source>
        <dbReference type="ARBA" id="ARBA00012921"/>
    </source>
</evidence>
<dbReference type="RefSeq" id="XP_058347123.1">
    <property type="nucleotide sequence ID" value="XM_058481992.1"/>
</dbReference>
<evidence type="ECO:0000256" key="1">
    <source>
        <dbReference type="ARBA" id="ARBA00009084"/>
    </source>
</evidence>
<evidence type="ECO:0000256" key="4">
    <source>
        <dbReference type="ARBA" id="ARBA00056821"/>
    </source>
</evidence>
<sequence>MLRALTASQPLKAAATRQARAFSTSFIAMQKFRSERDTFGDLQVPADRYWGAQTQRSLQNFDIGGPRERMPEPLIQAFGVLKKAAAQVNMTYGLDPKVGEAIQKAADEVIDGTLLDHFPLVVWQTGSGTQSNMNVNEVISNRAIELLGGELGSKNPVHPNDHVNMSQSSNDTFPTAMHVAAVTEITSRLIPALTTLRDALKAKSDEFNHIIKIGRTHLQDATPLTLGQEFSGYVQQLNYGLERVESTLPRLYNLAQGGTAVGTGINTRKGFDEKVASAIATITGLPFKTAPNKFEALAAHDAIVEAHGALNTVAVSLHKIANDIRFLGSGPRCGLGELALPENEPGSSIMPGKVNPTQCEAMTMVCAQVIGNQTAVSFAGANGHFELNVFKPVMIRNLLQSVRLLADASNSFTKNCVVGIKANEEKINSIMNESLMLVTALNPHIGYDNAAKCAKKAHKEGTTLKEAAISLGVLTEEQFKQWVRPEEMIGPK</sequence>
<dbReference type="Pfam" id="PF00206">
    <property type="entry name" value="Lyase_1"/>
    <property type="match status" value="1"/>
</dbReference>
<dbReference type="GO" id="GO:0005739">
    <property type="term" value="C:mitochondrion"/>
    <property type="evidence" value="ECO:0007669"/>
    <property type="project" value="TreeGrafter"/>
</dbReference>
<feature type="domain" description="Fumarase C C-terminal" evidence="6">
    <location>
        <begin position="437"/>
        <end position="489"/>
    </location>
</feature>
<dbReference type="GeneID" id="83209321"/>
<evidence type="ECO:0000259" key="5">
    <source>
        <dbReference type="Pfam" id="PF00206"/>
    </source>
</evidence>
<dbReference type="FunFam" id="1.20.200.10:FF:000001">
    <property type="entry name" value="Fumarate hydratase, mitochondrial"/>
    <property type="match status" value="1"/>
</dbReference>
<feature type="domain" description="Fumarate lyase N-terminal" evidence="5">
    <location>
        <begin position="40"/>
        <end position="371"/>
    </location>
</feature>
<proteinExistence type="inferred from homology"/>
<dbReference type="Proteomes" id="UP001234581">
    <property type="component" value="Unassembled WGS sequence"/>
</dbReference>
<comment type="function">
    <text evidence="4">Catalyzes the reversible stereospecific interconversion of fumarate to L-malate. In mitochondrion, catalyzes the hydration of fumarate to L-malate in the tricarboxylic acid (TCA) cycle to facilitate a transition step in the production of energy in the form of NADH. In cytoplasm and nucleus, involved in DNA repair in response to DNA damage: following DNA double-strand breaks (DSBs), translocates from the cytosol to the nucleus and promotes DNA repair by catalyzing the dehydration of L-malate to fumarate.</text>
</comment>
<evidence type="ECO:0000313" key="8">
    <source>
        <dbReference type="Proteomes" id="UP001234581"/>
    </source>
</evidence>
<gene>
    <name evidence="7" type="ORF">O0I10_001903</name>
</gene>
<dbReference type="EMBL" id="JARTCD010000005">
    <property type="protein sequence ID" value="KAJ8662210.1"/>
    <property type="molecule type" value="Genomic_DNA"/>
</dbReference>
<keyword evidence="3" id="KW-0456">Lyase</keyword>
<dbReference type="FunFam" id="1.10.40.30:FF:000002">
    <property type="entry name" value="Fumarate hydratase class II"/>
    <property type="match status" value="1"/>
</dbReference>
<dbReference type="GO" id="GO:0004333">
    <property type="term" value="F:fumarate hydratase activity"/>
    <property type="evidence" value="ECO:0007669"/>
    <property type="project" value="UniProtKB-EC"/>
</dbReference>
<reference evidence="7 8" key="1">
    <citation type="submission" date="2023-03" db="EMBL/GenBank/DDBJ databases">
        <title>Genome sequence of Lichtheimia ornata CBS 291.66.</title>
        <authorList>
            <person name="Mohabir J.T."/>
            <person name="Shea T.P."/>
            <person name="Kurbessoian T."/>
            <person name="Berby B."/>
            <person name="Fontaine J."/>
            <person name="Livny J."/>
            <person name="Gnirke A."/>
            <person name="Stajich J.E."/>
            <person name="Cuomo C.A."/>
        </authorList>
    </citation>
    <scope>NUCLEOTIDE SEQUENCE [LARGE SCALE GENOMIC DNA]</scope>
    <source>
        <strain evidence="7">CBS 291.66</strain>
    </source>
</reference>
<dbReference type="InterPro" id="IPR005677">
    <property type="entry name" value="Fum_hydII"/>
</dbReference>
<dbReference type="HAMAP" id="MF_00743">
    <property type="entry name" value="FumaraseC"/>
    <property type="match status" value="1"/>
</dbReference>
<dbReference type="InterPro" id="IPR024083">
    <property type="entry name" value="Fumarase/histidase_N"/>
</dbReference>
<dbReference type="NCBIfam" id="TIGR00979">
    <property type="entry name" value="fumC_II"/>
    <property type="match status" value="1"/>
</dbReference>
<dbReference type="Gene3D" id="1.20.200.10">
    <property type="entry name" value="Fumarase/aspartase (Central domain)"/>
    <property type="match status" value="1"/>
</dbReference>